<reference evidence="2" key="2">
    <citation type="submission" date="2020-11" db="EMBL/GenBank/DDBJ databases">
        <authorList>
            <person name="McCartney M.A."/>
            <person name="Auch B."/>
            <person name="Kono T."/>
            <person name="Mallez S."/>
            <person name="Becker A."/>
            <person name="Gohl D.M."/>
            <person name="Silverstein K.A.T."/>
            <person name="Koren S."/>
            <person name="Bechman K.B."/>
            <person name="Herman A."/>
            <person name="Abrahante J.E."/>
            <person name="Garbe J."/>
        </authorList>
    </citation>
    <scope>NUCLEOTIDE SEQUENCE</scope>
    <source>
        <strain evidence="2">Duluth1</strain>
        <tissue evidence="2">Whole animal</tissue>
    </source>
</reference>
<feature type="region of interest" description="Disordered" evidence="1">
    <location>
        <begin position="1"/>
        <end position="25"/>
    </location>
</feature>
<name>A0A9D3YRM2_DREPO</name>
<keyword evidence="3" id="KW-1185">Reference proteome</keyword>
<gene>
    <name evidence="2" type="ORF">DPMN_078967</name>
</gene>
<sequence length="89" mass="9999">MVSTRRGCSAHSTKRSSMTGKDLRHTTDIVEDKSSLATPLTGSQSLRFFALGSSQRESLCSVSNIDRRTQTVYFTRNAKNDVRNVSFFY</sequence>
<dbReference type="EMBL" id="JAIWYP010000015">
    <property type="protein sequence ID" value="KAH3703915.1"/>
    <property type="molecule type" value="Genomic_DNA"/>
</dbReference>
<evidence type="ECO:0000313" key="3">
    <source>
        <dbReference type="Proteomes" id="UP000828390"/>
    </source>
</evidence>
<dbReference type="AlphaFoldDB" id="A0A9D3YRM2"/>
<comment type="caution">
    <text evidence="2">The sequence shown here is derived from an EMBL/GenBank/DDBJ whole genome shotgun (WGS) entry which is preliminary data.</text>
</comment>
<reference evidence="2" key="1">
    <citation type="journal article" date="2019" name="bioRxiv">
        <title>The Genome of the Zebra Mussel, Dreissena polymorpha: A Resource for Invasive Species Research.</title>
        <authorList>
            <person name="McCartney M.A."/>
            <person name="Auch B."/>
            <person name="Kono T."/>
            <person name="Mallez S."/>
            <person name="Zhang Y."/>
            <person name="Obille A."/>
            <person name="Becker A."/>
            <person name="Abrahante J.E."/>
            <person name="Garbe J."/>
            <person name="Badalamenti J.P."/>
            <person name="Herman A."/>
            <person name="Mangelson H."/>
            <person name="Liachko I."/>
            <person name="Sullivan S."/>
            <person name="Sone E.D."/>
            <person name="Koren S."/>
            <person name="Silverstein K.A.T."/>
            <person name="Beckman K.B."/>
            <person name="Gohl D.M."/>
        </authorList>
    </citation>
    <scope>NUCLEOTIDE SEQUENCE</scope>
    <source>
        <strain evidence="2">Duluth1</strain>
        <tissue evidence="2">Whole animal</tissue>
    </source>
</reference>
<organism evidence="2 3">
    <name type="scientific">Dreissena polymorpha</name>
    <name type="common">Zebra mussel</name>
    <name type="synonym">Mytilus polymorpha</name>
    <dbReference type="NCBI Taxonomy" id="45954"/>
    <lineage>
        <taxon>Eukaryota</taxon>
        <taxon>Metazoa</taxon>
        <taxon>Spiralia</taxon>
        <taxon>Lophotrochozoa</taxon>
        <taxon>Mollusca</taxon>
        <taxon>Bivalvia</taxon>
        <taxon>Autobranchia</taxon>
        <taxon>Heteroconchia</taxon>
        <taxon>Euheterodonta</taxon>
        <taxon>Imparidentia</taxon>
        <taxon>Neoheterodontei</taxon>
        <taxon>Myida</taxon>
        <taxon>Dreissenoidea</taxon>
        <taxon>Dreissenidae</taxon>
        <taxon>Dreissena</taxon>
    </lineage>
</organism>
<proteinExistence type="predicted"/>
<accession>A0A9D3YRM2</accession>
<dbReference type="Proteomes" id="UP000828390">
    <property type="component" value="Unassembled WGS sequence"/>
</dbReference>
<evidence type="ECO:0000256" key="1">
    <source>
        <dbReference type="SAM" id="MobiDB-lite"/>
    </source>
</evidence>
<protein>
    <submittedName>
        <fullName evidence="2">Uncharacterized protein</fullName>
    </submittedName>
</protein>
<evidence type="ECO:0000313" key="2">
    <source>
        <dbReference type="EMBL" id="KAH3703915.1"/>
    </source>
</evidence>